<keyword evidence="12" id="KW-0407">Ion channel</keyword>
<dbReference type="InterPro" id="IPR018247">
    <property type="entry name" value="EF_Hand_1_Ca_BS"/>
</dbReference>
<evidence type="ECO:0000256" key="13">
    <source>
        <dbReference type="SAM" id="MobiDB-lite"/>
    </source>
</evidence>
<feature type="domain" description="EF-hand" evidence="15">
    <location>
        <begin position="477"/>
        <end position="512"/>
    </location>
</feature>
<dbReference type="PROSITE" id="PS00018">
    <property type="entry name" value="EF_HAND_1"/>
    <property type="match status" value="2"/>
</dbReference>
<keyword evidence="18" id="KW-1185">Reference proteome</keyword>
<keyword evidence="6" id="KW-0106">Calcium</keyword>
<comment type="caution">
    <text evidence="16">The sequence shown here is derived from an EMBL/GenBank/DDBJ whole genome shotgun (WGS) entry which is preliminary data.</text>
</comment>
<evidence type="ECO:0000313" key="16">
    <source>
        <dbReference type="EMBL" id="CAI3976473.1"/>
    </source>
</evidence>
<protein>
    <submittedName>
        <fullName evidence="17">Potassium voltage-gated channel subfamily F member 1</fullName>
    </submittedName>
</protein>
<name>A0A9P1FHK9_9DINO</name>
<reference evidence="17 18" key="2">
    <citation type="submission" date="2024-05" db="EMBL/GenBank/DDBJ databases">
        <authorList>
            <person name="Chen Y."/>
            <person name="Shah S."/>
            <person name="Dougan E. K."/>
            <person name="Thang M."/>
            <person name="Chan C."/>
        </authorList>
    </citation>
    <scope>NUCLEOTIDE SEQUENCE [LARGE SCALE GENOMIC DNA]</scope>
</reference>
<evidence type="ECO:0000313" key="17">
    <source>
        <dbReference type="EMBL" id="CAL4763785.1"/>
    </source>
</evidence>
<dbReference type="Gene3D" id="1.10.287.70">
    <property type="match status" value="1"/>
</dbReference>
<evidence type="ECO:0000256" key="1">
    <source>
        <dbReference type="ARBA" id="ARBA00004141"/>
    </source>
</evidence>
<keyword evidence="4 14" id="KW-0812">Transmembrane</keyword>
<dbReference type="GO" id="GO:0005249">
    <property type="term" value="F:voltage-gated potassium channel activity"/>
    <property type="evidence" value="ECO:0007669"/>
    <property type="project" value="InterPro"/>
</dbReference>
<accession>A0A9P1FHK9</accession>
<dbReference type="GO" id="GO:0001508">
    <property type="term" value="P:action potential"/>
    <property type="evidence" value="ECO:0007669"/>
    <property type="project" value="TreeGrafter"/>
</dbReference>
<dbReference type="OrthoDB" id="415460at2759"/>
<dbReference type="SMART" id="SM00054">
    <property type="entry name" value="EFh"/>
    <property type="match status" value="2"/>
</dbReference>
<evidence type="ECO:0000256" key="10">
    <source>
        <dbReference type="ARBA" id="ARBA00023065"/>
    </source>
</evidence>
<evidence type="ECO:0000256" key="6">
    <source>
        <dbReference type="ARBA" id="ARBA00022837"/>
    </source>
</evidence>
<dbReference type="PRINTS" id="PR00169">
    <property type="entry name" value="KCHANNEL"/>
</dbReference>
<gene>
    <name evidence="16" type="ORF">C1SCF055_LOCUS4688</name>
</gene>
<dbReference type="PANTHER" id="PTHR11537">
    <property type="entry name" value="VOLTAGE-GATED POTASSIUM CHANNEL"/>
    <property type="match status" value="1"/>
</dbReference>
<evidence type="ECO:0000259" key="15">
    <source>
        <dbReference type="PROSITE" id="PS50222"/>
    </source>
</evidence>
<feature type="domain" description="EF-hand" evidence="15">
    <location>
        <begin position="441"/>
        <end position="476"/>
    </location>
</feature>
<feature type="transmembrane region" description="Helical" evidence="14">
    <location>
        <begin position="331"/>
        <end position="354"/>
    </location>
</feature>
<dbReference type="InterPro" id="IPR027359">
    <property type="entry name" value="Volt_channel_dom_sf"/>
</dbReference>
<dbReference type="GO" id="GO:0008076">
    <property type="term" value="C:voltage-gated potassium channel complex"/>
    <property type="evidence" value="ECO:0007669"/>
    <property type="project" value="InterPro"/>
</dbReference>
<evidence type="ECO:0000256" key="2">
    <source>
        <dbReference type="ARBA" id="ARBA00022448"/>
    </source>
</evidence>
<dbReference type="PROSITE" id="PS50222">
    <property type="entry name" value="EF_HAND_2"/>
    <property type="match status" value="2"/>
</dbReference>
<dbReference type="AlphaFoldDB" id="A0A9P1FHK9"/>
<evidence type="ECO:0000256" key="14">
    <source>
        <dbReference type="SAM" id="Phobius"/>
    </source>
</evidence>
<dbReference type="Gene3D" id="1.20.120.350">
    <property type="entry name" value="Voltage-gated potassium channels. Chain C"/>
    <property type="match status" value="1"/>
</dbReference>
<keyword evidence="11 14" id="KW-0472">Membrane</keyword>
<proteinExistence type="predicted"/>
<dbReference type="SUPFAM" id="SSF47473">
    <property type="entry name" value="EF-hand"/>
    <property type="match status" value="1"/>
</dbReference>
<evidence type="ECO:0000256" key="4">
    <source>
        <dbReference type="ARBA" id="ARBA00022692"/>
    </source>
</evidence>
<feature type="transmembrane region" description="Helical" evidence="14">
    <location>
        <begin position="391"/>
        <end position="413"/>
    </location>
</feature>
<keyword evidence="9 14" id="KW-1133">Transmembrane helix</keyword>
<dbReference type="InterPro" id="IPR028325">
    <property type="entry name" value="VG_K_chnl"/>
</dbReference>
<evidence type="ECO:0000256" key="7">
    <source>
        <dbReference type="ARBA" id="ARBA00022882"/>
    </source>
</evidence>
<dbReference type="EMBL" id="CAMXCT020000273">
    <property type="protein sequence ID" value="CAL1129848.1"/>
    <property type="molecule type" value="Genomic_DNA"/>
</dbReference>
<sequence length="557" mass="62439">MAMRVQSVQSVDDVGAPEKKANPQFRSSPKSRAFEAPPMIPPPGSIPSEMVAIELRLDRILEKVDACLAELSGKDKVQPVPTLKRQVSSLSGRGQDELPHVPSSSSLRQHMVPFNVMEKAEPREMNDESSVVPLRPNRKAGKVRSLDLRLASQLIDPGAFAGGCHNWCHGGRAKTSERGRGRCERVWEVLEDPHSSRAAWWISQTMKVIVILSVFVTNMQLSQEPITYGQTFAFLETTFDLIFFLEFLCRIFSAPSKKEYIKDAFNWADVASAMGLLLRVSIGLVMEEPTEPARATIQAILLFVLPTVRFLKLLRYFETIRLLIDAFRKSLDALPVLMYTMALMVVLSSTALYLLESRTNIPSIQYSIWLCAVTMTTVGYGDVVPKSLGGYIVASILTIASVLFLAMPVGIIGHEFTICWQGRDELLSVTRAQKALLKWGYAVEDVRSLLEYVDDDGDGLLDFSEFLGLFTEMRIGLRADTMTTLFKMCDSDQTGHIDYTEFLQHVFPMETIEETRRRVSKKYRESGRKVSVALKRMNTAQDLHTISESQIVPIPSS</sequence>
<evidence type="ECO:0000256" key="11">
    <source>
        <dbReference type="ARBA" id="ARBA00023136"/>
    </source>
</evidence>
<dbReference type="GO" id="GO:0005509">
    <property type="term" value="F:calcium ion binding"/>
    <property type="evidence" value="ECO:0007669"/>
    <property type="project" value="InterPro"/>
</dbReference>
<dbReference type="InterPro" id="IPR002048">
    <property type="entry name" value="EF_hand_dom"/>
</dbReference>
<dbReference type="Gene3D" id="1.10.238.10">
    <property type="entry name" value="EF-hand"/>
    <property type="match status" value="1"/>
</dbReference>
<comment type="subcellular location">
    <subcellularLocation>
        <location evidence="1">Membrane</location>
        <topology evidence="1">Multi-pass membrane protein</topology>
    </subcellularLocation>
</comment>
<evidence type="ECO:0000256" key="5">
    <source>
        <dbReference type="ARBA" id="ARBA00022826"/>
    </source>
</evidence>
<evidence type="ECO:0000313" key="18">
    <source>
        <dbReference type="Proteomes" id="UP001152797"/>
    </source>
</evidence>
<dbReference type="InterPro" id="IPR005821">
    <property type="entry name" value="Ion_trans_dom"/>
</dbReference>
<keyword evidence="2" id="KW-0813">Transport</keyword>
<dbReference type="Pfam" id="PF00520">
    <property type="entry name" value="Ion_trans"/>
    <property type="match status" value="1"/>
</dbReference>
<evidence type="ECO:0000256" key="8">
    <source>
        <dbReference type="ARBA" id="ARBA00022958"/>
    </source>
</evidence>
<evidence type="ECO:0000256" key="9">
    <source>
        <dbReference type="ARBA" id="ARBA00022989"/>
    </source>
</evidence>
<reference evidence="16" key="1">
    <citation type="submission" date="2022-10" db="EMBL/GenBank/DDBJ databases">
        <authorList>
            <person name="Chen Y."/>
            <person name="Dougan E. K."/>
            <person name="Chan C."/>
            <person name="Rhodes N."/>
            <person name="Thang M."/>
        </authorList>
    </citation>
    <scope>NUCLEOTIDE SEQUENCE</scope>
</reference>
<keyword evidence="3" id="KW-0633">Potassium transport</keyword>
<dbReference type="EMBL" id="CAMXCT010000273">
    <property type="protein sequence ID" value="CAI3976473.1"/>
    <property type="molecule type" value="Genomic_DNA"/>
</dbReference>
<dbReference type="SUPFAM" id="SSF81324">
    <property type="entry name" value="Voltage-gated potassium channels"/>
    <property type="match status" value="1"/>
</dbReference>
<evidence type="ECO:0000256" key="12">
    <source>
        <dbReference type="ARBA" id="ARBA00023303"/>
    </source>
</evidence>
<keyword evidence="5" id="KW-0631">Potassium channel</keyword>
<keyword evidence="10" id="KW-0406">Ion transport</keyword>
<dbReference type="InterPro" id="IPR011992">
    <property type="entry name" value="EF-hand-dom_pair"/>
</dbReference>
<dbReference type="PANTHER" id="PTHR11537:SF254">
    <property type="entry name" value="POTASSIUM VOLTAGE-GATED CHANNEL PROTEIN SHAB"/>
    <property type="match status" value="1"/>
</dbReference>
<dbReference type="Proteomes" id="UP001152797">
    <property type="component" value="Unassembled WGS sequence"/>
</dbReference>
<feature type="compositionally biased region" description="Polar residues" evidence="13">
    <location>
        <begin position="1"/>
        <end position="10"/>
    </location>
</feature>
<feature type="transmembrane region" description="Helical" evidence="14">
    <location>
        <begin position="366"/>
        <end position="384"/>
    </location>
</feature>
<dbReference type="EMBL" id="CAMXCT030000273">
    <property type="protein sequence ID" value="CAL4763785.1"/>
    <property type="molecule type" value="Genomic_DNA"/>
</dbReference>
<keyword evidence="7" id="KW-0851">Voltage-gated channel</keyword>
<feature type="region of interest" description="Disordered" evidence="13">
    <location>
        <begin position="1"/>
        <end position="45"/>
    </location>
</feature>
<keyword evidence="8" id="KW-0630">Potassium</keyword>
<evidence type="ECO:0000256" key="3">
    <source>
        <dbReference type="ARBA" id="ARBA00022538"/>
    </source>
</evidence>
<organism evidence="16">
    <name type="scientific">Cladocopium goreaui</name>
    <dbReference type="NCBI Taxonomy" id="2562237"/>
    <lineage>
        <taxon>Eukaryota</taxon>
        <taxon>Sar</taxon>
        <taxon>Alveolata</taxon>
        <taxon>Dinophyceae</taxon>
        <taxon>Suessiales</taxon>
        <taxon>Symbiodiniaceae</taxon>
        <taxon>Cladocopium</taxon>
    </lineage>
</organism>
<dbReference type="Pfam" id="PF13833">
    <property type="entry name" value="EF-hand_8"/>
    <property type="match status" value="1"/>
</dbReference>